<dbReference type="GO" id="GO:0046872">
    <property type="term" value="F:metal ion binding"/>
    <property type="evidence" value="ECO:0007669"/>
    <property type="project" value="UniProtKB-KW"/>
</dbReference>
<dbReference type="GO" id="GO:0051539">
    <property type="term" value="F:4 iron, 4 sulfur cluster binding"/>
    <property type="evidence" value="ECO:0007669"/>
    <property type="project" value="UniProtKB-KW"/>
</dbReference>
<dbReference type="InterPro" id="IPR020612">
    <property type="entry name" value="Methylthiotransferase_CS"/>
</dbReference>
<dbReference type="NCBIfam" id="TIGR00089">
    <property type="entry name" value="MiaB/RimO family radical SAM methylthiotransferase"/>
    <property type="match status" value="1"/>
</dbReference>
<dbReference type="PROSITE" id="PS51918">
    <property type="entry name" value="RADICAL_SAM"/>
    <property type="match status" value="1"/>
</dbReference>
<dbReference type="InterPro" id="IPR058240">
    <property type="entry name" value="rSAM_sf"/>
</dbReference>
<dbReference type="InterPro" id="IPR007197">
    <property type="entry name" value="rSAM"/>
</dbReference>
<dbReference type="Proteomes" id="UP000439113">
    <property type="component" value="Unassembled WGS sequence"/>
</dbReference>
<keyword evidence="7" id="KW-0411">Iron-sulfur</keyword>
<dbReference type="CDD" id="cd01335">
    <property type="entry name" value="Radical_SAM"/>
    <property type="match status" value="1"/>
</dbReference>
<dbReference type="Gene3D" id="3.80.30.20">
    <property type="entry name" value="tm_1862 like domain"/>
    <property type="match status" value="1"/>
</dbReference>
<dbReference type="PROSITE" id="PS01278">
    <property type="entry name" value="MTTASE_RADICAL"/>
    <property type="match status" value="1"/>
</dbReference>
<dbReference type="InterPro" id="IPR006467">
    <property type="entry name" value="MiaB-like_bact"/>
</dbReference>
<evidence type="ECO:0000256" key="2">
    <source>
        <dbReference type="ARBA" id="ARBA00022485"/>
    </source>
</evidence>
<dbReference type="InterPro" id="IPR006638">
    <property type="entry name" value="Elp3/MiaA/NifB-like_rSAM"/>
</dbReference>
<dbReference type="Gene3D" id="3.40.50.12160">
    <property type="entry name" value="Methylthiotransferase, N-terminal domain"/>
    <property type="match status" value="1"/>
</dbReference>
<evidence type="ECO:0000259" key="9">
    <source>
        <dbReference type="PROSITE" id="PS51918"/>
    </source>
</evidence>
<sequence length="419" mass="45357">MADDARDGPEIVTFGCRLNMVESEVVRSLAAQGAEKGVVIVNTCAVTAEAMRQARQAIRRIAREQPDARIVVTGCAAQIEPKIFADMPEVAHVLGNAEKTIAASWDHFASRENVGAISEVRRGNAPAPLLSALEGHTRAFLAVQNGCDHSCTFCVIPQGRGPSRSVAEDEVLAQARRFVETGHKELVLTGVDLTSWGGDLPGAPKLGRLVRRLLRELPKLPRLRLSSIDCIEADDDLTAAFAEEERLTPYLHLSLQSGDDLVLKRMKRRHSRAQAVDFCARLREKRPEMAFGADLIAGFPTEDDAAAARSLALVEDCGLAFLHVFPFSARPGTPAARMKPVPSALVKARAKTLRAEGDRVLARHLEKQVGRRVKILSERGGAGRADDFTAAKTPGVEPGRLFEADVIGFSEGSLDLKLS</sequence>
<keyword evidence="4" id="KW-0949">S-adenosyl-L-methionine</keyword>
<evidence type="ECO:0000256" key="1">
    <source>
        <dbReference type="ARBA" id="ARBA00001966"/>
    </source>
</evidence>
<dbReference type="SFLD" id="SFLDG01082">
    <property type="entry name" value="B12-binding_domain_containing"/>
    <property type="match status" value="1"/>
</dbReference>
<dbReference type="EMBL" id="WNKS01000004">
    <property type="protein sequence ID" value="MTV30829.1"/>
    <property type="molecule type" value="Genomic_DNA"/>
</dbReference>
<evidence type="ECO:0000256" key="4">
    <source>
        <dbReference type="ARBA" id="ARBA00022691"/>
    </source>
</evidence>
<proteinExistence type="predicted"/>
<accession>A0A6N8DK52</accession>
<keyword evidence="6" id="KW-0408">Iron</keyword>
<dbReference type="InterPro" id="IPR023404">
    <property type="entry name" value="rSAM_horseshoe"/>
</dbReference>
<dbReference type="SUPFAM" id="SSF102114">
    <property type="entry name" value="Radical SAM enzymes"/>
    <property type="match status" value="1"/>
</dbReference>
<dbReference type="PANTHER" id="PTHR11918:SF45">
    <property type="entry name" value="THREONYLCARBAMOYLADENOSINE TRNA METHYLTHIOTRANSFERASE"/>
    <property type="match status" value="1"/>
</dbReference>
<dbReference type="InterPro" id="IPR013848">
    <property type="entry name" value="Methylthiotransferase_N"/>
</dbReference>
<evidence type="ECO:0000256" key="3">
    <source>
        <dbReference type="ARBA" id="ARBA00022679"/>
    </source>
</evidence>
<dbReference type="InterPro" id="IPR038135">
    <property type="entry name" value="Methylthiotransferase_N_sf"/>
</dbReference>
<evidence type="ECO:0000256" key="6">
    <source>
        <dbReference type="ARBA" id="ARBA00023004"/>
    </source>
</evidence>
<keyword evidence="3 10" id="KW-0808">Transferase</keyword>
<dbReference type="SMART" id="SM00729">
    <property type="entry name" value="Elp3"/>
    <property type="match status" value="1"/>
</dbReference>
<reference evidence="10 11" key="1">
    <citation type="submission" date="2019-11" db="EMBL/GenBank/DDBJ databases">
        <title>Whole-genome sequence of a Rhodoblastus acidophilus DSM 142.</title>
        <authorList>
            <person name="Kyndt J.A."/>
            <person name="Meyer T.E."/>
        </authorList>
    </citation>
    <scope>NUCLEOTIDE SEQUENCE [LARGE SCALE GENOMIC DNA]</scope>
    <source>
        <strain evidence="10 11">DSM 142</strain>
    </source>
</reference>
<comment type="cofactor">
    <cofactor evidence="1">
        <name>[4Fe-4S] cluster</name>
        <dbReference type="ChEBI" id="CHEBI:49883"/>
    </cofactor>
</comment>
<evidence type="ECO:0000256" key="5">
    <source>
        <dbReference type="ARBA" id="ARBA00022723"/>
    </source>
</evidence>
<dbReference type="SFLD" id="SFLDS00029">
    <property type="entry name" value="Radical_SAM"/>
    <property type="match status" value="1"/>
</dbReference>
<feature type="domain" description="MTTase N-terminal" evidence="8">
    <location>
        <begin position="7"/>
        <end position="113"/>
    </location>
</feature>
<dbReference type="RefSeq" id="WP_155445501.1">
    <property type="nucleotide sequence ID" value="NZ_JAOQNR010000005.1"/>
</dbReference>
<dbReference type="NCBIfam" id="TIGR01579">
    <property type="entry name" value="MiaB-like-C"/>
    <property type="match status" value="1"/>
</dbReference>
<keyword evidence="5" id="KW-0479">Metal-binding</keyword>
<gene>
    <name evidence="10" type="primary">mtaB</name>
    <name evidence="10" type="ORF">GJ654_07455</name>
</gene>
<dbReference type="Pfam" id="PF04055">
    <property type="entry name" value="Radical_SAM"/>
    <property type="match status" value="1"/>
</dbReference>
<dbReference type="OrthoDB" id="9805215at2"/>
<dbReference type="InterPro" id="IPR005839">
    <property type="entry name" value="Methylthiotransferase"/>
</dbReference>
<protein>
    <submittedName>
        <fullName evidence="10">tRNA (N(6)-L-threonylcarbamoyladenosine(37)-C(2))-methylthiotransferase MtaB</fullName>
    </submittedName>
</protein>
<feature type="domain" description="Radical SAM core" evidence="9">
    <location>
        <begin position="133"/>
        <end position="363"/>
    </location>
</feature>
<dbReference type="PROSITE" id="PS51449">
    <property type="entry name" value="MTTASE_N"/>
    <property type="match status" value="1"/>
</dbReference>
<evidence type="ECO:0000259" key="8">
    <source>
        <dbReference type="PROSITE" id="PS51449"/>
    </source>
</evidence>
<dbReference type="GO" id="GO:0035598">
    <property type="term" value="F:tRNA (N(6)-L-threonylcarbamoyladenosine(37)-C(2))-methylthiotransferase activity"/>
    <property type="evidence" value="ECO:0007669"/>
    <property type="project" value="TreeGrafter"/>
</dbReference>
<evidence type="ECO:0000313" key="11">
    <source>
        <dbReference type="Proteomes" id="UP000439113"/>
    </source>
</evidence>
<dbReference type="Pfam" id="PF00919">
    <property type="entry name" value="UPF0004"/>
    <property type="match status" value="1"/>
</dbReference>
<evidence type="ECO:0000256" key="7">
    <source>
        <dbReference type="ARBA" id="ARBA00023014"/>
    </source>
</evidence>
<keyword evidence="2" id="KW-0004">4Fe-4S</keyword>
<dbReference type="PANTHER" id="PTHR11918">
    <property type="entry name" value="RADICAL SAM PROTEINS"/>
    <property type="match status" value="1"/>
</dbReference>
<comment type="caution">
    <text evidence="10">The sequence shown here is derived from an EMBL/GenBank/DDBJ whole genome shotgun (WGS) entry which is preliminary data.</text>
</comment>
<dbReference type="AlphaFoldDB" id="A0A6N8DK52"/>
<organism evidence="10 11">
    <name type="scientific">Rhodoblastus acidophilus</name>
    <name type="common">Rhodopseudomonas acidophila</name>
    <dbReference type="NCBI Taxonomy" id="1074"/>
    <lineage>
        <taxon>Bacteria</taxon>
        <taxon>Pseudomonadati</taxon>
        <taxon>Pseudomonadota</taxon>
        <taxon>Alphaproteobacteria</taxon>
        <taxon>Hyphomicrobiales</taxon>
        <taxon>Rhodoblastaceae</taxon>
        <taxon>Rhodoblastus</taxon>
    </lineage>
</organism>
<name>A0A6N8DK52_RHOAC</name>
<evidence type="ECO:0000313" key="10">
    <source>
        <dbReference type="EMBL" id="MTV30829.1"/>
    </source>
</evidence>